<sequence>MESGWRKCLASIENGGNDMRLGKRHYCSDTVIVPDRHVAAESSSAANKRSGKQPYPYAMAARCQVDGCHVALSNVKEYYRRHKVCEIHSKAPKVVVLGLQQRFCQQCSRFHVMSEFDDAKRSCRRRLEGHNQRRRKGTISNTLPGNFPNSHENHPMMERQLRPVSRLPSPPHAKPGYALSLLSSPNLEPWMISSGDLSSRCSAALYELIAANRATNFAGNLLNQNTTSHQTVIETTVQTLPNTQMWIDSMMHVTRP</sequence>
<name>A0A2U1N651_ARTAN</name>
<keyword evidence="8" id="KW-0539">Nucleus</keyword>
<keyword evidence="5" id="KW-0805">Transcription regulation</keyword>
<dbReference type="GO" id="GO:0003677">
    <property type="term" value="F:DNA binding"/>
    <property type="evidence" value="ECO:0007669"/>
    <property type="project" value="UniProtKB-KW"/>
</dbReference>
<dbReference type="GO" id="GO:0008270">
    <property type="term" value="F:zinc ion binding"/>
    <property type="evidence" value="ECO:0007669"/>
    <property type="project" value="UniProtKB-KW"/>
</dbReference>
<gene>
    <name evidence="13" type="ORF">CTI12_AA303120</name>
</gene>
<evidence type="ECO:0000256" key="5">
    <source>
        <dbReference type="ARBA" id="ARBA00023015"/>
    </source>
</evidence>
<reference evidence="13 14" key="1">
    <citation type="journal article" date="2018" name="Mol. Plant">
        <title>The genome of Artemisia annua provides insight into the evolution of Asteraceae family and artemisinin biosynthesis.</title>
        <authorList>
            <person name="Shen Q."/>
            <person name="Zhang L."/>
            <person name="Liao Z."/>
            <person name="Wang S."/>
            <person name="Yan T."/>
            <person name="Shi P."/>
            <person name="Liu M."/>
            <person name="Fu X."/>
            <person name="Pan Q."/>
            <person name="Wang Y."/>
            <person name="Lv Z."/>
            <person name="Lu X."/>
            <person name="Zhang F."/>
            <person name="Jiang W."/>
            <person name="Ma Y."/>
            <person name="Chen M."/>
            <person name="Hao X."/>
            <person name="Li L."/>
            <person name="Tang Y."/>
            <person name="Lv G."/>
            <person name="Zhou Y."/>
            <person name="Sun X."/>
            <person name="Brodelius P.E."/>
            <person name="Rose J.K.C."/>
            <person name="Tang K."/>
        </authorList>
    </citation>
    <scope>NUCLEOTIDE SEQUENCE [LARGE SCALE GENOMIC DNA]</scope>
    <source>
        <strain evidence="14">cv. Huhao1</strain>
        <tissue evidence="13">Leaf</tissue>
    </source>
</reference>
<feature type="region of interest" description="Disordered" evidence="11">
    <location>
        <begin position="128"/>
        <end position="154"/>
    </location>
</feature>
<dbReference type="SUPFAM" id="SSF103612">
    <property type="entry name" value="SBT domain"/>
    <property type="match status" value="1"/>
</dbReference>
<dbReference type="InterPro" id="IPR004333">
    <property type="entry name" value="SBP_dom"/>
</dbReference>
<keyword evidence="4" id="KW-0862">Zinc</keyword>
<evidence type="ECO:0000256" key="2">
    <source>
        <dbReference type="ARBA" id="ARBA00022723"/>
    </source>
</evidence>
<evidence type="ECO:0000256" key="7">
    <source>
        <dbReference type="ARBA" id="ARBA00023163"/>
    </source>
</evidence>
<keyword evidence="14" id="KW-1185">Reference proteome</keyword>
<evidence type="ECO:0000256" key="1">
    <source>
        <dbReference type="ARBA" id="ARBA00004123"/>
    </source>
</evidence>
<protein>
    <submittedName>
        <fullName evidence="13">Transcription factor, SBP-box</fullName>
    </submittedName>
</protein>
<evidence type="ECO:0000256" key="9">
    <source>
        <dbReference type="ARBA" id="ARBA00056472"/>
    </source>
</evidence>
<keyword evidence="6" id="KW-0238">DNA-binding</keyword>
<evidence type="ECO:0000256" key="11">
    <source>
        <dbReference type="SAM" id="MobiDB-lite"/>
    </source>
</evidence>
<dbReference type="Pfam" id="PF03110">
    <property type="entry name" value="SBP"/>
    <property type="match status" value="1"/>
</dbReference>
<evidence type="ECO:0000259" key="12">
    <source>
        <dbReference type="PROSITE" id="PS51141"/>
    </source>
</evidence>
<evidence type="ECO:0000256" key="8">
    <source>
        <dbReference type="ARBA" id="ARBA00023242"/>
    </source>
</evidence>
<organism evidence="13 14">
    <name type="scientific">Artemisia annua</name>
    <name type="common">Sweet wormwood</name>
    <dbReference type="NCBI Taxonomy" id="35608"/>
    <lineage>
        <taxon>Eukaryota</taxon>
        <taxon>Viridiplantae</taxon>
        <taxon>Streptophyta</taxon>
        <taxon>Embryophyta</taxon>
        <taxon>Tracheophyta</taxon>
        <taxon>Spermatophyta</taxon>
        <taxon>Magnoliopsida</taxon>
        <taxon>eudicotyledons</taxon>
        <taxon>Gunneridae</taxon>
        <taxon>Pentapetalae</taxon>
        <taxon>asterids</taxon>
        <taxon>campanulids</taxon>
        <taxon>Asterales</taxon>
        <taxon>Asteraceae</taxon>
        <taxon>Asteroideae</taxon>
        <taxon>Anthemideae</taxon>
        <taxon>Artemisiinae</taxon>
        <taxon>Artemisia</taxon>
    </lineage>
</organism>
<keyword evidence="7" id="KW-0804">Transcription</keyword>
<evidence type="ECO:0000256" key="3">
    <source>
        <dbReference type="ARBA" id="ARBA00022771"/>
    </source>
</evidence>
<dbReference type="Gene3D" id="4.10.1100.10">
    <property type="entry name" value="Transcription factor, SBP-box domain"/>
    <property type="match status" value="1"/>
</dbReference>
<keyword evidence="2" id="KW-0479">Metal-binding</keyword>
<dbReference type="GO" id="GO:0005634">
    <property type="term" value="C:nucleus"/>
    <property type="evidence" value="ECO:0007669"/>
    <property type="project" value="UniProtKB-SubCell"/>
</dbReference>
<evidence type="ECO:0000313" key="13">
    <source>
        <dbReference type="EMBL" id="PWA68947.1"/>
    </source>
</evidence>
<keyword evidence="3 10" id="KW-0863">Zinc-finger</keyword>
<dbReference type="OrthoDB" id="514967at2759"/>
<proteinExistence type="predicted"/>
<dbReference type="AlphaFoldDB" id="A0A2U1N651"/>
<evidence type="ECO:0000256" key="4">
    <source>
        <dbReference type="ARBA" id="ARBA00022833"/>
    </source>
</evidence>
<feature type="compositionally biased region" description="Polar residues" evidence="11">
    <location>
        <begin position="138"/>
        <end position="150"/>
    </location>
</feature>
<dbReference type="Proteomes" id="UP000245207">
    <property type="component" value="Unassembled WGS sequence"/>
</dbReference>
<comment type="caution">
    <text evidence="13">The sequence shown here is derived from an EMBL/GenBank/DDBJ whole genome shotgun (WGS) entry which is preliminary data.</text>
</comment>
<comment type="function">
    <text evidence="9">Probable transcriptional factor. Binds to the promoter of the SQUAMOSA gene.</text>
</comment>
<dbReference type="InterPro" id="IPR036893">
    <property type="entry name" value="SBP_sf"/>
</dbReference>
<dbReference type="EMBL" id="PKPP01003534">
    <property type="protein sequence ID" value="PWA68947.1"/>
    <property type="molecule type" value="Genomic_DNA"/>
</dbReference>
<evidence type="ECO:0000313" key="14">
    <source>
        <dbReference type="Proteomes" id="UP000245207"/>
    </source>
</evidence>
<dbReference type="FunFam" id="4.10.1100.10:FF:000001">
    <property type="entry name" value="Squamosa promoter-binding-like protein 14"/>
    <property type="match status" value="1"/>
</dbReference>
<evidence type="ECO:0000256" key="6">
    <source>
        <dbReference type="ARBA" id="ARBA00023125"/>
    </source>
</evidence>
<feature type="domain" description="SBP-type" evidence="12">
    <location>
        <begin position="60"/>
        <end position="137"/>
    </location>
</feature>
<dbReference type="PROSITE" id="PS51141">
    <property type="entry name" value="ZF_SBP"/>
    <property type="match status" value="1"/>
</dbReference>
<dbReference type="PANTHER" id="PTHR31251">
    <property type="entry name" value="SQUAMOSA PROMOTER-BINDING-LIKE PROTEIN 4"/>
    <property type="match status" value="1"/>
</dbReference>
<dbReference type="InterPro" id="IPR044817">
    <property type="entry name" value="SBP-like"/>
</dbReference>
<comment type="subcellular location">
    <subcellularLocation>
        <location evidence="1">Nucleus</location>
    </subcellularLocation>
</comment>
<evidence type="ECO:0000256" key="10">
    <source>
        <dbReference type="PROSITE-ProRule" id="PRU00470"/>
    </source>
</evidence>
<accession>A0A2U1N651</accession>
<dbReference type="STRING" id="35608.A0A2U1N651"/>
<dbReference type="PANTHER" id="PTHR31251:SF225">
    <property type="entry name" value="TRANSCRIPTION FACTOR, SBP-BOX-RELATED"/>
    <property type="match status" value="1"/>
</dbReference>